<gene>
    <name evidence="2" type="ORF">B0H16DRAFT_633233</name>
</gene>
<evidence type="ECO:0000313" key="2">
    <source>
        <dbReference type="EMBL" id="KAJ7759239.1"/>
    </source>
</evidence>
<keyword evidence="3" id="KW-1185">Reference proteome</keyword>
<organism evidence="2 3">
    <name type="scientific">Mycena metata</name>
    <dbReference type="NCBI Taxonomy" id="1033252"/>
    <lineage>
        <taxon>Eukaryota</taxon>
        <taxon>Fungi</taxon>
        <taxon>Dikarya</taxon>
        <taxon>Basidiomycota</taxon>
        <taxon>Agaricomycotina</taxon>
        <taxon>Agaricomycetes</taxon>
        <taxon>Agaricomycetidae</taxon>
        <taxon>Agaricales</taxon>
        <taxon>Marasmiineae</taxon>
        <taxon>Mycenaceae</taxon>
        <taxon>Mycena</taxon>
    </lineage>
</organism>
<dbReference type="Proteomes" id="UP001215598">
    <property type="component" value="Unassembled WGS sequence"/>
</dbReference>
<evidence type="ECO:0000313" key="3">
    <source>
        <dbReference type="Proteomes" id="UP001215598"/>
    </source>
</evidence>
<protein>
    <recommendedName>
        <fullName evidence="4">Secreted protein</fullName>
    </recommendedName>
</protein>
<keyword evidence="1" id="KW-0732">Signal</keyword>
<dbReference type="EMBL" id="JARKIB010000040">
    <property type="protein sequence ID" value="KAJ7759239.1"/>
    <property type="molecule type" value="Genomic_DNA"/>
</dbReference>
<evidence type="ECO:0008006" key="4">
    <source>
        <dbReference type="Google" id="ProtNLM"/>
    </source>
</evidence>
<accession>A0AAD7J9W0</accession>
<proteinExistence type="predicted"/>
<sequence>MLWWIHACASWTHPAESWLPADYGIGPHWSHLRVVSSGRTSWRRSELPVAIDSAFIIIAEWYSSTTIHHTEVSGRNTSILVAAFVLSENI</sequence>
<feature type="signal peptide" evidence="1">
    <location>
        <begin position="1"/>
        <end position="17"/>
    </location>
</feature>
<name>A0AAD7J9W0_9AGAR</name>
<reference evidence="2" key="1">
    <citation type="submission" date="2023-03" db="EMBL/GenBank/DDBJ databases">
        <title>Massive genome expansion in bonnet fungi (Mycena s.s.) driven by repeated elements and novel gene families across ecological guilds.</title>
        <authorList>
            <consortium name="Lawrence Berkeley National Laboratory"/>
            <person name="Harder C.B."/>
            <person name="Miyauchi S."/>
            <person name="Viragh M."/>
            <person name="Kuo A."/>
            <person name="Thoen E."/>
            <person name="Andreopoulos B."/>
            <person name="Lu D."/>
            <person name="Skrede I."/>
            <person name="Drula E."/>
            <person name="Henrissat B."/>
            <person name="Morin E."/>
            <person name="Kohler A."/>
            <person name="Barry K."/>
            <person name="LaButti K."/>
            <person name="Morin E."/>
            <person name="Salamov A."/>
            <person name="Lipzen A."/>
            <person name="Mereny Z."/>
            <person name="Hegedus B."/>
            <person name="Baldrian P."/>
            <person name="Stursova M."/>
            <person name="Weitz H."/>
            <person name="Taylor A."/>
            <person name="Grigoriev I.V."/>
            <person name="Nagy L.G."/>
            <person name="Martin F."/>
            <person name="Kauserud H."/>
        </authorList>
    </citation>
    <scope>NUCLEOTIDE SEQUENCE</scope>
    <source>
        <strain evidence="2">CBHHK182m</strain>
    </source>
</reference>
<comment type="caution">
    <text evidence="2">The sequence shown here is derived from an EMBL/GenBank/DDBJ whole genome shotgun (WGS) entry which is preliminary data.</text>
</comment>
<dbReference type="AlphaFoldDB" id="A0AAD7J9W0"/>
<feature type="chain" id="PRO_5041917040" description="Secreted protein" evidence="1">
    <location>
        <begin position="18"/>
        <end position="90"/>
    </location>
</feature>
<evidence type="ECO:0000256" key="1">
    <source>
        <dbReference type="SAM" id="SignalP"/>
    </source>
</evidence>